<reference evidence="1" key="1">
    <citation type="submission" date="2021-11" db="EMBL/GenBank/DDBJ databases">
        <authorList>
            <person name="Rodrigo-Torres L."/>
            <person name="Arahal R. D."/>
            <person name="Lucena T."/>
        </authorList>
    </citation>
    <scope>NUCLEOTIDE SEQUENCE</scope>
    <source>
        <strain evidence="1">CECT 7929</strain>
    </source>
</reference>
<proteinExistence type="predicted"/>
<gene>
    <name evidence="1" type="ORF">VST7929_02793</name>
</gene>
<organism evidence="1 2">
    <name type="scientific">Vibrio stylophorae</name>
    <dbReference type="NCBI Taxonomy" id="659351"/>
    <lineage>
        <taxon>Bacteria</taxon>
        <taxon>Pseudomonadati</taxon>
        <taxon>Pseudomonadota</taxon>
        <taxon>Gammaproteobacteria</taxon>
        <taxon>Vibrionales</taxon>
        <taxon>Vibrionaceae</taxon>
        <taxon>Vibrio</taxon>
    </lineage>
</organism>
<protein>
    <submittedName>
        <fullName evidence="1">Uncharacterized protein</fullName>
    </submittedName>
</protein>
<keyword evidence="2" id="KW-1185">Reference proteome</keyword>
<evidence type="ECO:0000313" key="1">
    <source>
        <dbReference type="EMBL" id="CAH0535132.1"/>
    </source>
</evidence>
<dbReference type="RefSeq" id="WP_237467992.1">
    <property type="nucleotide sequence ID" value="NZ_CAKLDI010000002.1"/>
</dbReference>
<dbReference type="Proteomes" id="UP000838672">
    <property type="component" value="Unassembled WGS sequence"/>
</dbReference>
<comment type="caution">
    <text evidence="1">The sequence shown here is derived from an EMBL/GenBank/DDBJ whole genome shotgun (WGS) entry which is preliminary data.</text>
</comment>
<evidence type="ECO:0000313" key="2">
    <source>
        <dbReference type="Proteomes" id="UP000838672"/>
    </source>
</evidence>
<sequence>MSEHLSQFEDNHHSQAVGREIQLLINLLEPDPALQPTWVSDEDCFFDICTLTRKEIEEKLRIYFRGELPADVSLPLWRFIAKVQEQYPSWPAFWPLYH</sequence>
<dbReference type="EMBL" id="CAKLDI010000002">
    <property type="protein sequence ID" value="CAH0535132.1"/>
    <property type="molecule type" value="Genomic_DNA"/>
</dbReference>
<name>A0ABM8ZWV8_9VIBR</name>
<accession>A0ABM8ZWV8</accession>